<dbReference type="Gene3D" id="3.40.50.1820">
    <property type="entry name" value="alpha/beta hydrolase"/>
    <property type="match status" value="1"/>
</dbReference>
<evidence type="ECO:0000259" key="2">
    <source>
        <dbReference type="Pfam" id="PF12697"/>
    </source>
</evidence>
<evidence type="ECO:0000256" key="1">
    <source>
        <dbReference type="SAM" id="MobiDB-lite"/>
    </source>
</evidence>
<evidence type="ECO:0000313" key="3">
    <source>
        <dbReference type="EMBL" id="SCE98611.1"/>
    </source>
</evidence>
<dbReference type="GO" id="GO:0003824">
    <property type="term" value="F:catalytic activity"/>
    <property type="evidence" value="ECO:0007669"/>
    <property type="project" value="UniProtKB-ARBA"/>
</dbReference>
<protein>
    <submittedName>
        <fullName evidence="3">Pimeloyl-ACP methyl ester carboxylesterase</fullName>
    </submittedName>
</protein>
<evidence type="ECO:0000313" key="4">
    <source>
        <dbReference type="Proteomes" id="UP000198243"/>
    </source>
</evidence>
<dbReference type="PANTHER" id="PTHR43194:SF2">
    <property type="entry name" value="PEROXISOMAL MEMBRANE PROTEIN LPX1"/>
    <property type="match status" value="1"/>
</dbReference>
<dbReference type="InterPro" id="IPR029058">
    <property type="entry name" value="AB_hydrolase_fold"/>
</dbReference>
<dbReference type="SUPFAM" id="SSF53474">
    <property type="entry name" value="alpha/beta-Hydrolases"/>
    <property type="match status" value="1"/>
</dbReference>
<accession>A0A1C4WRX3</accession>
<dbReference type="AlphaFoldDB" id="A0A1C4WRX3"/>
<feature type="domain" description="AB hydrolase-1" evidence="2">
    <location>
        <begin position="42"/>
        <end position="289"/>
    </location>
</feature>
<reference evidence="4" key="1">
    <citation type="submission" date="2016-06" db="EMBL/GenBank/DDBJ databases">
        <authorList>
            <person name="Varghese N."/>
            <person name="Submissions Spin"/>
        </authorList>
    </citation>
    <scope>NUCLEOTIDE SEQUENCE [LARGE SCALE GENOMIC DNA]</scope>
    <source>
        <strain evidence="4">DSM 44875</strain>
    </source>
</reference>
<name>A0A1C4WRX3_9ACTN</name>
<dbReference type="PANTHER" id="PTHR43194">
    <property type="entry name" value="HYDROLASE ALPHA/BETA FOLD FAMILY"/>
    <property type="match status" value="1"/>
</dbReference>
<dbReference type="InterPro" id="IPR000073">
    <property type="entry name" value="AB_hydrolase_1"/>
</dbReference>
<organism evidence="3 4">
    <name type="scientific">Micromonospora coriariae</name>
    <dbReference type="NCBI Taxonomy" id="285665"/>
    <lineage>
        <taxon>Bacteria</taxon>
        <taxon>Bacillati</taxon>
        <taxon>Actinomycetota</taxon>
        <taxon>Actinomycetes</taxon>
        <taxon>Micromonosporales</taxon>
        <taxon>Micromonosporaceae</taxon>
        <taxon>Micromonospora</taxon>
    </lineage>
</organism>
<dbReference type="EMBL" id="LT607412">
    <property type="protein sequence ID" value="SCE98611.1"/>
    <property type="molecule type" value="Genomic_DNA"/>
</dbReference>
<proteinExistence type="predicted"/>
<gene>
    <name evidence="3" type="ORF">GA0070607_4010</name>
</gene>
<feature type="region of interest" description="Disordered" evidence="1">
    <location>
        <begin position="1"/>
        <end position="33"/>
    </location>
</feature>
<keyword evidence="4" id="KW-1185">Reference proteome</keyword>
<dbReference type="InterPro" id="IPR050228">
    <property type="entry name" value="Carboxylesterase_BioH"/>
</dbReference>
<dbReference type="Pfam" id="PF12697">
    <property type="entry name" value="Abhydrolase_6"/>
    <property type="match status" value="1"/>
</dbReference>
<dbReference type="Proteomes" id="UP000198243">
    <property type="component" value="Chromosome I"/>
</dbReference>
<sequence>MTGTGTGTAEEFRARQRVTAGPDAGTRGNAMGATPQGRIETVVLIHGLWMTSRSWERWAQRYTARGLRVLTPAWPGMDRDVESLRDDPTPIAEQSIAGIVEHYDGLIRALPYPPIIMGHSFGGLITQILVDRGLGAAAVGVHSAQVKGVLKVPLSQLRSGFPILRSPANRHKAVPFTPDDFAYTFGNAMSREDSDRAWQRYAVPGAGRVYFEGAFANIDPRSPARVDAGRDDRAPLLLMAGEVDHVVPPSVVRANATLYQKSRALTAYQEFPGRSHFTVGQDGWEAIADYALDWALRAAALPREATIASESPRR</sequence>